<keyword evidence="2 5" id="KW-0472">Membrane</keyword>
<evidence type="ECO:0000313" key="9">
    <source>
        <dbReference type="Proteomes" id="UP001500968"/>
    </source>
</evidence>
<dbReference type="Pfam" id="PF00691">
    <property type="entry name" value="OmpA"/>
    <property type="match status" value="1"/>
</dbReference>
<evidence type="ECO:0000313" key="8">
    <source>
        <dbReference type="EMBL" id="GAA4035019.1"/>
    </source>
</evidence>
<evidence type="ECO:0000256" key="2">
    <source>
        <dbReference type="ARBA" id="ARBA00023136"/>
    </source>
</evidence>
<dbReference type="InterPro" id="IPR036737">
    <property type="entry name" value="OmpA-like_sf"/>
</dbReference>
<feature type="domain" description="OmpA-like" evidence="7">
    <location>
        <begin position="505"/>
        <end position="622"/>
    </location>
</feature>
<dbReference type="Pfam" id="PF07676">
    <property type="entry name" value="PD40"/>
    <property type="match status" value="2"/>
</dbReference>
<keyword evidence="4" id="KW-0802">TPR repeat</keyword>
<dbReference type="Pfam" id="PF13620">
    <property type="entry name" value="CarboxypepD_reg"/>
    <property type="match status" value="1"/>
</dbReference>
<keyword evidence="6" id="KW-0732">Signal</keyword>
<gene>
    <name evidence="8" type="ORF">GCM10022386_20140</name>
</gene>
<feature type="repeat" description="TPR" evidence="4">
    <location>
        <begin position="87"/>
        <end position="120"/>
    </location>
</feature>
<dbReference type="PANTHER" id="PTHR30329:SF21">
    <property type="entry name" value="LIPOPROTEIN YIAD-RELATED"/>
    <property type="match status" value="1"/>
</dbReference>
<dbReference type="EMBL" id="BAABCR010000015">
    <property type="protein sequence ID" value="GAA4035019.1"/>
    <property type="molecule type" value="Genomic_DNA"/>
</dbReference>
<feature type="chain" id="PRO_5045158563" evidence="6">
    <location>
        <begin position="22"/>
        <end position="622"/>
    </location>
</feature>
<evidence type="ECO:0000256" key="6">
    <source>
        <dbReference type="SAM" id="SignalP"/>
    </source>
</evidence>
<dbReference type="PROSITE" id="PS50005">
    <property type="entry name" value="TPR"/>
    <property type="match status" value="1"/>
</dbReference>
<dbReference type="CDD" id="cd07185">
    <property type="entry name" value="OmpA_C-like"/>
    <property type="match status" value="1"/>
</dbReference>
<accession>A0ABP7U2P3</accession>
<evidence type="ECO:0000259" key="7">
    <source>
        <dbReference type="PROSITE" id="PS51123"/>
    </source>
</evidence>
<comment type="caution">
    <text evidence="8">The sequence shown here is derived from an EMBL/GenBank/DDBJ whole genome shotgun (WGS) entry which is preliminary data.</text>
</comment>
<dbReference type="PANTHER" id="PTHR30329">
    <property type="entry name" value="STATOR ELEMENT OF FLAGELLAR MOTOR COMPLEX"/>
    <property type="match status" value="1"/>
</dbReference>
<evidence type="ECO:0000256" key="4">
    <source>
        <dbReference type="PROSITE-ProRule" id="PRU00339"/>
    </source>
</evidence>
<dbReference type="PROSITE" id="PS51123">
    <property type="entry name" value="OMPA_2"/>
    <property type="match status" value="1"/>
</dbReference>
<dbReference type="SUPFAM" id="SSF103088">
    <property type="entry name" value="OmpA-like"/>
    <property type="match status" value="1"/>
</dbReference>
<comment type="subcellular location">
    <subcellularLocation>
        <location evidence="1">Cell outer membrane</location>
    </subcellularLocation>
</comment>
<dbReference type="Gene3D" id="1.25.40.10">
    <property type="entry name" value="Tetratricopeptide repeat domain"/>
    <property type="match status" value="1"/>
</dbReference>
<keyword evidence="3" id="KW-0998">Cell outer membrane</keyword>
<dbReference type="RefSeq" id="WP_324689781.1">
    <property type="nucleotide sequence ID" value="NZ_BAABCR010000015.1"/>
</dbReference>
<proteinExistence type="predicted"/>
<dbReference type="Gene3D" id="2.60.40.1120">
    <property type="entry name" value="Carboxypeptidase-like, regulatory domain"/>
    <property type="match status" value="1"/>
</dbReference>
<dbReference type="InterPro" id="IPR006665">
    <property type="entry name" value="OmpA-like"/>
</dbReference>
<dbReference type="Gene3D" id="3.30.1330.60">
    <property type="entry name" value="OmpA-like domain"/>
    <property type="match status" value="1"/>
</dbReference>
<evidence type="ECO:0000256" key="1">
    <source>
        <dbReference type="ARBA" id="ARBA00004442"/>
    </source>
</evidence>
<dbReference type="Gene3D" id="2.120.10.30">
    <property type="entry name" value="TolB, C-terminal domain"/>
    <property type="match status" value="1"/>
</dbReference>
<dbReference type="InterPro" id="IPR050330">
    <property type="entry name" value="Bact_OuterMem_StrucFunc"/>
</dbReference>
<evidence type="ECO:0000256" key="3">
    <source>
        <dbReference type="ARBA" id="ARBA00023237"/>
    </source>
</evidence>
<dbReference type="SUPFAM" id="SSF48452">
    <property type="entry name" value="TPR-like"/>
    <property type="match status" value="1"/>
</dbReference>
<dbReference type="InterPro" id="IPR011042">
    <property type="entry name" value="6-blade_b-propeller_TolB-like"/>
</dbReference>
<dbReference type="SUPFAM" id="SSF82171">
    <property type="entry name" value="DPP6 N-terminal domain-like"/>
    <property type="match status" value="1"/>
</dbReference>
<dbReference type="InterPro" id="IPR011990">
    <property type="entry name" value="TPR-like_helical_dom_sf"/>
</dbReference>
<dbReference type="Proteomes" id="UP001500968">
    <property type="component" value="Unassembled WGS sequence"/>
</dbReference>
<dbReference type="InterPro" id="IPR019734">
    <property type="entry name" value="TPR_rpt"/>
</dbReference>
<reference evidence="9" key="1">
    <citation type="journal article" date="2019" name="Int. J. Syst. Evol. Microbiol.">
        <title>The Global Catalogue of Microorganisms (GCM) 10K type strain sequencing project: providing services to taxonomists for standard genome sequencing and annotation.</title>
        <authorList>
            <consortium name="The Broad Institute Genomics Platform"/>
            <consortium name="The Broad Institute Genome Sequencing Center for Infectious Disease"/>
            <person name="Wu L."/>
            <person name="Ma J."/>
        </authorList>
    </citation>
    <scope>NUCLEOTIDE SEQUENCE [LARGE SCALE GENOMIC DNA]</scope>
    <source>
        <strain evidence="9">JCM 17064</strain>
    </source>
</reference>
<organism evidence="8 9">
    <name type="scientific">Flavobacterium cheonhonense</name>
    <dbReference type="NCBI Taxonomy" id="706185"/>
    <lineage>
        <taxon>Bacteria</taxon>
        <taxon>Pseudomonadati</taxon>
        <taxon>Bacteroidota</taxon>
        <taxon>Flavobacteriia</taxon>
        <taxon>Flavobacteriales</taxon>
        <taxon>Flavobacteriaceae</taxon>
        <taxon>Flavobacterium</taxon>
    </lineage>
</organism>
<dbReference type="InterPro" id="IPR008969">
    <property type="entry name" value="CarboxyPept-like_regulatory"/>
</dbReference>
<protein>
    <submittedName>
        <fullName evidence="8">OmpA family protein</fullName>
    </submittedName>
</protein>
<feature type="signal peptide" evidence="6">
    <location>
        <begin position="1"/>
        <end position="21"/>
    </location>
</feature>
<evidence type="ECO:0000256" key="5">
    <source>
        <dbReference type="PROSITE-ProRule" id="PRU00473"/>
    </source>
</evidence>
<name>A0ABP7U2P3_9FLAO</name>
<dbReference type="InterPro" id="IPR006664">
    <property type="entry name" value="OMP_bac"/>
</dbReference>
<sequence length="622" mass="68844">MKNLYISLSFVALSFSLSAQNKDTKAADKLFARFEYVDAAKAYQKLVENGKGDAYVYKQLADANYNMFNSTEAVKWYAKATESDQDAETYYRYAQMLKANGKYEEANKQMQKFAAAAPSDNRAKAFKENPNYIPRLLDKTKLYNVNASDISSDKSDFAAVLYDNSLYFASARNGARKNYGWTDEPFLDIYKADYNADGTITNAATVTELNSKWHDGPITISADGNTAYFASESYKEKEFEKDKKNNARFSQIYLFKATKAGSSWGDITELPFNDKTFSNSNPSLSRDGKTLYFSSNRPGSVGGVDIWKVAINEDGTYGEPQNLGNKVNTEGNESFPFIADDNKTLYFASSGKQGFGGLDVYQIDLSNGSEAVNLGKPVNTEKDDFAFTFNESKKVGFLSSNRGGNDDIFAVSPICGVDVMIVVTDAKTGAILANASVSILDDKKNVIATEMSNANGEVKYRVECDRPYVVQASKDGYEGNSFAVTSSKGPTAKVDAALQPIDVIVTETEIILKPIYFEYDKSNITQEGAFELDKLVQVMKNNDKMVILTKSHTDNRGTDKYNLRLSDRRAKATAQYIISKGIDPSRISAKGMGELEPKVDCGADCTEEQHAQNRRSEFLIVK</sequence>
<keyword evidence="9" id="KW-1185">Reference proteome</keyword>
<dbReference type="PRINTS" id="PR01021">
    <property type="entry name" value="OMPADOMAIN"/>
</dbReference>
<dbReference type="InterPro" id="IPR011659">
    <property type="entry name" value="WD40"/>
</dbReference>
<dbReference type="SUPFAM" id="SSF49464">
    <property type="entry name" value="Carboxypeptidase regulatory domain-like"/>
    <property type="match status" value="1"/>
</dbReference>